<protein>
    <submittedName>
        <fullName evidence="1">Uncharacterized protein</fullName>
    </submittedName>
</protein>
<dbReference type="EMBL" id="CM004398">
    <property type="protein sequence ID" value="OAY35483.1"/>
    <property type="molecule type" value="Genomic_DNA"/>
</dbReference>
<gene>
    <name evidence="1" type="ORF">MANES_12G105600</name>
</gene>
<dbReference type="AlphaFoldDB" id="A0A2C9UWL0"/>
<dbReference type="PANTHER" id="PTHR34222:SF99">
    <property type="entry name" value="PROTEIN, PUTATIVE-RELATED"/>
    <property type="match status" value="1"/>
</dbReference>
<sequence>MEKLWNEVAVLRPLPVCECRAFKLFMDRENDDESYDHTINQILTLDPLPIMNKVYSMVLRVEKQREVNVINTDFDDSAL</sequence>
<evidence type="ECO:0000313" key="1">
    <source>
        <dbReference type="EMBL" id="OAY35483.1"/>
    </source>
</evidence>
<reference evidence="1" key="1">
    <citation type="submission" date="2016-02" db="EMBL/GenBank/DDBJ databases">
        <title>WGS assembly of Manihot esculenta.</title>
        <authorList>
            <person name="Bredeson J.V."/>
            <person name="Prochnik S.E."/>
            <person name="Lyons J.B."/>
            <person name="Schmutz J."/>
            <person name="Grimwood J."/>
            <person name="Vrebalov J."/>
            <person name="Bart R.S."/>
            <person name="Amuge T."/>
            <person name="Ferguson M.E."/>
            <person name="Green R."/>
            <person name="Putnam N."/>
            <person name="Stites J."/>
            <person name="Rounsley S."/>
            <person name="Rokhsar D.S."/>
        </authorList>
    </citation>
    <scope>NUCLEOTIDE SEQUENCE [LARGE SCALE GENOMIC DNA]</scope>
    <source>
        <tissue evidence="1">Leaf</tissue>
    </source>
</reference>
<name>A0A2C9UWL0_MANES</name>
<organism evidence="1">
    <name type="scientific">Manihot esculenta</name>
    <name type="common">Cassava</name>
    <name type="synonym">Jatropha manihot</name>
    <dbReference type="NCBI Taxonomy" id="3983"/>
    <lineage>
        <taxon>Eukaryota</taxon>
        <taxon>Viridiplantae</taxon>
        <taxon>Streptophyta</taxon>
        <taxon>Embryophyta</taxon>
        <taxon>Tracheophyta</taxon>
        <taxon>Spermatophyta</taxon>
        <taxon>Magnoliopsida</taxon>
        <taxon>eudicotyledons</taxon>
        <taxon>Gunneridae</taxon>
        <taxon>Pentapetalae</taxon>
        <taxon>rosids</taxon>
        <taxon>fabids</taxon>
        <taxon>Malpighiales</taxon>
        <taxon>Euphorbiaceae</taxon>
        <taxon>Crotonoideae</taxon>
        <taxon>Manihoteae</taxon>
        <taxon>Manihot</taxon>
    </lineage>
</organism>
<dbReference type="PANTHER" id="PTHR34222">
    <property type="entry name" value="GAG_PRE-INTEGRS DOMAIN-CONTAINING PROTEIN"/>
    <property type="match status" value="1"/>
</dbReference>
<accession>A0A2C9UWL0</accession>
<proteinExistence type="predicted"/>